<dbReference type="EMBL" id="LRDC01000001">
    <property type="protein sequence ID" value="KVX03175.1"/>
    <property type="molecule type" value="Genomic_DNA"/>
</dbReference>
<dbReference type="PROSITE" id="PS50110">
    <property type="entry name" value="RESPONSE_REGULATORY"/>
    <property type="match status" value="1"/>
</dbReference>
<dbReference type="Gene3D" id="6.10.250.690">
    <property type="match status" value="1"/>
</dbReference>
<evidence type="ECO:0000256" key="2">
    <source>
        <dbReference type="ARBA" id="ARBA00022490"/>
    </source>
</evidence>
<dbReference type="RefSeq" id="WP_059743678.1">
    <property type="nucleotide sequence ID" value="NZ_LRDC01000001.1"/>
</dbReference>
<comment type="subcellular location">
    <subcellularLocation>
        <location evidence="1">Cytoplasm</location>
    </subcellularLocation>
</comment>
<evidence type="ECO:0000313" key="12">
    <source>
        <dbReference type="EMBL" id="KVX03175.1"/>
    </source>
</evidence>
<feature type="domain" description="OmpR/PhoB-type" evidence="11">
    <location>
        <begin position="119"/>
        <end position="220"/>
    </location>
</feature>
<evidence type="ECO:0000256" key="3">
    <source>
        <dbReference type="ARBA" id="ARBA00022553"/>
    </source>
</evidence>
<keyword evidence="3 8" id="KW-0597">Phosphoprotein</keyword>
<feature type="DNA-binding region" description="OmpR/PhoB-type" evidence="9">
    <location>
        <begin position="119"/>
        <end position="220"/>
    </location>
</feature>
<comment type="caution">
    <text evidence="12">The sequence shown here is derived from an EMBL/GenBank/DDBJ whole genome shotgun (WGS) entry which is preliminary data.</text>
</comment>
<dbReference type="InterPro" id="IPR001867">
    <property type="entry name" value="OmpR/PhoB-type_DNA-bd"/>
</dbReference>
<dbReference type="InterPro" id="IPR016032">
    <property type="entry name" value="Sig_transdc_resp-reg_C-effctor"/>
</dbReference>
<dbReference type="GO" id="GO:0032993">
    <property type="term" value="C:protein-DNA complex"/>
    <property type="evidence" value="ECO:0007669"/>
    <property type="project" value="TreeGrafter"/>
</dbReference>
<evidence type="ECO:0000256" key="6">
    <source>
        <dbReference type="ARBA" id="ARBA00023125"/>
    </source>
</evidence>
<keyword evidence="4" id="KW-0902">Two-component regulatory system</keyword>
<dbReference type="Gene3D" id="1.10.10.10">
    <property type="entry name" value="Winged helix-like DNA-binding domain superfamily/Winged helix DNA-binding domain"/>
    <property type="match status" value="1"/>
</dbReference>
<dbReference type="Proteomes" id="UP000055702">
    <property type="component" value="Unassembled WGS sequence"/>
</dbReference>
<dbReference type="GO" id="GO:0005829">
    <property type="term" value="C:cytosol"/>
    <property type="evidence" value="ECO:0007669"/>
    <property type="project" value="TreeGrafter"/>
</dbReference>
<dbReference type="SMART" id="SM00862">
    <property type="entry name" value="Trans_reg_C"/>
    <property type="match status" value="1"/>
</dbReference>
<keyword evidence="6 9" id="KW-0238">DNA-binding</keyword>
<dbReference type="InterPro" id="IPR036388">
    <property type="entry name" value="WH-like_DNA-bd_sf"/>
</dbReference>
<evidence type="ECO:0000256" key="4">
    <source>
        <dbReference type="ARBA" id="ARBA00023012"/>
    </source>
</evidence>
<dbReference type="PANTHER" id="PTHR48111">
    <property type="entry name" value="REGULATOR OF RPOS"/>
    <property type="match status" value="1"/>
</dbReference>
<feature type="modified residue" description="4-aspartylphosphate" evidence="8">
    <location>
        <position position="52"/>
    </location>
</feature>
<dbReference type="SUPFAM" id="SSF52172">
    <property type="entry name" value="CheY-like"/>
    <property type="match status" value="1"/>
</dbReference>
<sequence length="220" mass="25628">MKNILFIEHTLSDKSDVGRQLNEQGYSIHRVNNAFDALIQMETLQLEAILLDFSVPKMDSFWLLVARQSRTPIIVLAESNSELERINALELGADDYLTRPINIRELQLRLNVLHRRCQAPINDAVNDSIGFDDTSYTISFADKSLVLTQTEYRLFKYLFDRQGEVVTKEELQLRVLHKELGRFDRNLDMHISNTRRKLVKRNLPRELINTVRGQGYSFSF</sequence>
<feature type="domain" description="Response regulatory" evidence="10">
    <location>
        <begin position="3"/>
        <end position="114"/>
    </location>
</feature>
<evidence type="ECO:0000259" key="11">
    <source>
        <dbReference type="PROSITE" id="PS51755"/>
    </source>
</evidence>
<dbReference type="SMART" id="SM00448">
    <property type="entry name" value="REC"/>
    <property type="match status" value="1"/>
</dbReference>
<evidence type="ECO:0000313" key="13">
    <source>
        <dbReference type="Proteomes" id="UP000055702"/>
    </source>
</evidence>
<gene>
    <name evidence="12" type="ORF">AWJ07_00925</name>
</gene>
<organism evidence="12">
    <name type="scientific">Shewanella frigidimarina</name>
    <dbReference type="NCBI Taxonomy" id="56812"/>
    <lineage>
        <taxon>Bacteria</taxon>
        <taxon>Pseudomonadati</taxon>
        <taxon>Pseudomonadota</taxon>
        <taxon>Gammaproteobacteria</taxon>
        <taxon>Alteromonadales</taxon>
        <taxon>Shewanellaceae</taxon>
        <taxon>Shewanella</taxon>
    </lineage>
</organism>
<dbReference type="AlphaFoldDB" id="A0A125BEX6"/>
<dbReference type="InterPro" id="IPR011006">
    <property type="entry name" value="CheY-like_superfamily"/>
</dbReference>
<evidence type="ECO:0000259" key="10">
    <source>
        <dbReference type="PROSITE" id="PS50110"/>
    </source>
</evidence>
<keyword evidence="7" id="KW-0804">Transcription</keyword>
<accession>A0A125BEX6</accession>
<dbReference type="InterPro" id="IPR039420">
    <property type="entry name" value="WalR-like"/>
</dbReference>
<evidence type="ECO:0000256" key="7">
    <source>
        <dbReference type="ARBA" id="ARBA00023163"/>
    </source>
</evidence>
<keyword evidence="5" id="KW-0805">Transcription regulation</keyword>
<protein>
    <submittedName>
        <fullName evidence="12">Two-component system response regulator</fullName>
    </submittedName>
</protein>
<evidence type="ECO:0000256" key="8">
    <source>
        <dbReference type="PROSITE-ProRule" id="PRU00169"/>
    </source>
</evidence>
<reference evidence="12 13" key="1">
    <citation type="submission" date="2016-01" db="EMBL/GenBank/DDBJ databases">
        <title>Draft genome of the antarctic isolate Shewanella frigidimarina Ag06-30.</title>
        <authorList>
            <person name="Parmeciano Di Noto G."/>
            <person name="Vazquez S."/>
            <person name="Mac Cormack W."/>
            <person name="Iriarte A."/>
            <person name="Quiroga C."/>
        </authorList>
    </citation>
    <scope>NUCLEOTIDE SEQUENCE [LARGE SCALE GENOMIC DNA]</scope>
    <source>
        <strain evidence="12 13">Ag06-30</strain>
    </source>
</reference>
<dbReference type="GO" id="GO:0000156">
    <property type="term" value="F:phosphorelay response regulator activity"/>
    <property type="evidence" value="ECO:0007669"/>
    <property type="project" value="TreeGrafter"/>
</dbReference>
<dbReference type="GO" id="GO:0000976">
    <property type="term" value="F:transcription cis-regulatory region binding"/>
    <property type="evidence" value="ECO:0007669"/>
    <property type="project" value="TreeGrafter"/>
</dbReference>
<dbReference type="Gene3D" id="3.40.50.2300">
    <property type="match status" value="1"/>
</dbReference>
<dbReference type="GO" id="GO:0006355">
    <property type="term" value="P:regulation of DNA-templated transcription"/>
    <property type="evidence" value="ECO:0007669"/>
    <property type="project" value="InterPro"/>
</dbReference>
<dbReference type="SUPFAM" id="SSF46894">
    <property type="entry name" value="C-terminal effector domain of the bipartite response regulators"/>
    <property type="match status" value="1"/>
</dbReference>
<name>A0A125BEX6_SHEFR</name>
<evidence type="ECO:0000256" key="5">
    <source>
        <dbReference type="ARBA" id="ARBA00023015"/>
    </source>
</evidence>
<evidence type="ECO:0000256" key="1">
    <source>
        <dbReference type="ARBA" id="ARBA00004496"/>
    </source>
</evidence>
<keyword evidence="2" id="KW-0963">Cytoplasm</keyword>
<dbReference type="InterPro" id="IPR001789">
    <property type="entry name" value="Sig_transdc_resp-reg_receiver"/>
</dbReference>
<dbReference type="Pfam" id="PF00486">
    <property type="entry name" value="Trans_reg_C"/>
    <property type="match status" value="1"/>
</dbReference>
<dbReference type="Pfam" id="PF00072">
    <property type="entry name" value="Response_reg"/>
    <property type="match status" value="1"/>
</dbReference>
<dbReference type="PANTHER" id="PTHR48111:SF39">
    <property type="entry name" value="TRANSCRIPTIONAL REGULATORY PROTEIN CPXR"/>
    <property type="match status" value="1"/>
</dbReference>
<proteinExistence type="predicted"/>
<evidence type="ECO:0000256" key="9">
    <source>
        <dbReference type="PROSITE-ProRule" id="PRU01091"/>
    </source>
</evidence>
<dbReference type="CDD" id="cd00383">
    <property type="entry name" value="trans_reg_C"/>
    <property type="match status" value="1"/>
</dbReference>
<dbReference type="PROSITE" id="PS51755">
    <property type="entry name" value="OMPR_PHOB"/>
    <property type="match status" value="1"/>
</dbReference>